<dbReference type="RefSeq" id="WP_017096185.1">
    <property type="nucleotide sequence ID" value="NZ_AJZD02000191.1"/>
</dbReference>
<evidence type="ECO:0000256" key="4">
    <source>
        <dbReference type="ARBA" id="ARBA00022490"/>
    </source>
</evidence>
<sequence length="66" mass="7464">MKQEISKSTQLTVALDHETNIRLEGSASAYGRSKRIEALFVLRAFYRLPTDKQNDILSPDNGLDKI</sequence>
<accession>A0A1E5FR67</accession>
<gene>
    <name evidence="7" type="ORF">A142_06295</name>
</gene>
<name>A0A1E5FR67_VIBSP</name>
<evidence type="ECO:0000256" key="2">
    <source>
        <dbReference type="ARBA" id="ARBA00007183"/>
    </source>
</evidence>
<reference evidence="7 8" key="1">
    <citation type="journal article" date="2012" name="Science">
        <title>Ecological populations of bacteria act as socially cohesive units of antibiotic production and resistance.</title>
        <authorList>
            <person name="Cordero O.X."/>
            <person name="Wildschutte H."/>
            <person name="Kirkup B."/>
            <person name="Proehl S."/>
            <person name="Ngo L."/>
            <person name="Hussain F."/>
            <person name="Le Roux F."/>
            <person name="Mincer T."/>
            <person name="Polz M.F."/>
        </authorList>
    </citation>
    <scope>NUCLEOTIDE SEQUENCE [LARGE SCALE GENOMIC DNA]</scope>
    <source>
        <strain evidence="7 8">12E03</strain>
    </source>
</reference>
<dbReference type="Pfam" id="PF05509">
    <property type="entry name" value="TraY"/>
    <property type="match status" value="1"/>
</dbReference>
<protein>
    <recommendedName>
        <fullName evidence="3">Relaxosome protein TraY</fullName>
    </recommendedName>
</protein>
<comment type="similarity">
    <text evidence="2">Belongs to the TraY family.</text>
</comment>
<keyword evidence="5" id="KW-0184">Conjugation</keyword>
<evidence type="ECO:0000256" key="5">
    <source>
        <dbReference type="ARBA" id="ARBA00022971"/>
    </source>
</evidence>
<organism evidence="7 8">
    <name type="scientific">Vibrio splendidus 12E03</name>
    <dbReference type="NCBI Taxonomy" id="1191305"/>
    <lineage>
        <taxon>Bacteria</taxon>
        <taxon>Pseudomonadati</taxon>
        <taxon>Pseudomonadota</taxon>
        <taxon>Gammaproteobacteria</taxon>
        <taxon>Vibrionales</taxon>
        <taxon>Vibrionaceae</taxon>
        <taxon>Vibrio</taxon>
    </lineage>
</organism>
<dbReference type="OrthoDB" id="5888143at2"/>
<comment type="caution">
    <text evidence="7">The sequence shown here is derived from an EMBL/GenBank/DDBJ whole genome shotgun (WGS) entry which is preliminary data.</text>
</comment>
<dbReference type="Proteomes" id="UP000094802">
    <property type="component" value="Unassembled WGS sequence"/>
</dbReference>
<evidence type="ECO:0000256" key="6">
    <source>
        <dbReference type="ARBA" id="ARBA00023125"/>
    </source>
</evidence>
<evidence type="ECO:0000256" key="3">
    <source>
        <dbReference type="ARBA" id="ARBA00020541"/>
    </source>
</evidence>
<dbReference type="GO" id="GO:0005737">
    <property type="term" value="C:cytoplasm"/>
    <property type="evidence" value="ECO:0007669"/>
    <property type="project" value="UniProtKB-SubCell"/>
</dbReference>
<evidence type="ECO:0000313" key="7">
    <source>
        <dbReference type="EMBL" id="OEF92875.1"/>
    </source>
</evidence>
<dbReference type="InterPro" id="IPR008876">
    <property type="entry name" value="TraY"/>
</dbReference>
<comment type="subcellular location">
    <subcellularLocation>
        <location evidence="1">Cytoplasm</location>
    </subcellularLocation>
</comment>
<keyword evidence="6" id="KW-0238">DNA-binding</keyword>
<dbReference type="GO" id="GO:0003677">
    <property type="term" value="F:DNA binding"/>
    <property type="evidence" value="ECO:0007669"/>
    <property type="project" value="UniProtKB-KW"/>
</dbReference>
<dbReference type="AlphaFoldDB" id="A0A1E5FR67"/>
<evidence type="ECO:0000313" key="8">
    <source>
        <dbReference type="Proteomes" id="UP000094802"/>
    </source>
</evidence>
<evidence type="ECO:0000256" key="1">
    <source>
        <dbReference type="ARBA" id="ARBA00004496"/>
    </source>
</evidence>
<dbReference type="EMBL" id="AJZD02000191">
    <property type="protein sequence ID" value="OEF92875.1"/>
    <property type="molecule type" value="Genomic_DNA"/>
</dbReference>
<keyword evidence="4" id="KW-0963">Cytoplasm</keyword>
<proteinExistence type="inferred from homology"/>